<proteinExistence type="predicted"/>
<dbReference type="KEGG" id="mgin:FRZ54_04755"/>
<dbReference type="OrthoDB" id="660922at2"/>
<dbReference type="SUPFAM" id="SSF140753">
    <property type="entry name" value="PG0816-like"/>
    <property type="match status" value="1"/>
</dbReference>
<organism evidence="1 2">
    <name type="scientific">Mucilaginibacter ginsenosidivorans</name>
    <dbReference type="NCBI Taxonomy" id="398053"/>
    <lineage>
        <taxon>Bacteria</taxon>
        <taxon>Pseudomonadati</taxon>
        <taxon>Bacteroidota</taxon>
        <taxon>Sphingobacteriia</taxon>
        <taxon>Sphingobacteriales</taxon>
        <taxon>Sphingobacteriaceae</taxon>
        <taxon>Mucilaginibacter</taxon>
    </lineage>
</organism>
<dbReference type="EMBL" id="CP042436">
    <property type="protein sequence ID" value="QEC61922.1"/>
    <property type="molecule type" value="Genomic_DNA"/>
</dbReference>
<sequence length="145" mass="16961">MLEQIIAERLRSYIIQNNPDLLLRLQEQFGMTKYIEDKLAGISGQLQDWVSGGKPQYIIEELSLELLTADLRPSRFNYLKTLLEEEFPASFSRFAEMGVLTYELTNLVAHCQPIFEQYNFSESKEEDRQMYYAITAEVDEYLRSA</sequence>
<gene>
    <name evidence="1" type="ORF">FRZ54_04755</name>
</gene>
<dbReference type="InterPro" id="IPR036297">
    <property type="entry name" value="PG0816-like_sf"/>
</dbReference>
<name>A0A5B8USM0_9SPHI</name>
<dbReference type="Proteomes" id="UP000321479">
    <property type="component" value="Chromosome"/>
</dbReference>
<accession>A0A5B8USM0</accession>
<reference evidence="1 2" key="1">
    <citation type="journal article" date="2017" name="Curr. Microbiol.">
        <title>Mucilaginibacter ginsenosidivorans sp. nov., Isolated from Soil of Ginseng Field.</title>
        <authorList>
            <person name="Kim M.M."/>
            <person name="Siddiqi M.Z."/>
            <person name="Im W.T."/>
        </authorList>
    </citation>
    <scope>NUCLEOTIDE SEQUENCE [LARGE SCALE GENOMIC DNA]</scope>
    <source>
        <strain evidence="1 2">Gsoil 3017</strain>
    </source>
</reference>
<evidence type="ECO:0000313" key="1">
    <source>
        <dbReference type="EMBL" id="QEC61922.1"/>
    </source>
</evidence>
<dbReference type="RefSeq" id="WP_147030499.1">
    <property type="nucleotide sequence ID" value="NZ_CP042436.1"/>
</dbReference>
<evidence type="ECO:0000313" key="2">
    <source>
        <dbReference type="Proteomes" id="UP000321479"/>
    </source>
</evidence>
<protein>
    <submittedName>
        <fullName evidence="1">DUF1896 family protein</fullName>
    </submittedName>
</protein>
<keyword evidence="2" id="KW-1185">Reference proteome</keyword>
<dbReference type="AlphaFoldDB" id="A0A5B8USM0"/>